<dbReference type="Gene3D" id="3.40.1190.20">
    <property type="match status" value="1"/>
</dbReference>
<dbReference type="GO" id="GO:0005829">
    <property type="term" value="C:cytosol"/>
    <property type="evidence" value="ECO:0007669"/>
    <property type="project" value="TreeGrafter"/>
</dbReference>
<dbReference type="GO" id="GO:0005524">
    <property type="term" value="F:ATP binding"/>
    <property type="evidence" value="ECO:0007669"/>
    <property type="project" value="UniProtKB-KW"/>
</dbReference>
<dbReference type="GO" id="GO:0006166">
    <property type="term" value="P:purine ribonucleoside salvage"/>
    <property type="evidence" value="ECO:0007669"/>
    <property type="project" value="UniProtKB-KW"/>
</dbReference>
<evidence type="ECO:0000313" key="13">
    <source>
        <dbReference type="Proteomes" id="UP000649617"/>
    </source>
</evidence>
<gene>
    <name evidence="12" type="primary">ADK</name>
    <name evidence="12" type="ORF">SPIL2461_LOCUS19072</name>
</gene>
<evidence type="ECO:0000256" key="6">
    <source>
        <dbReference type="ARBA" id="ARBA00022726"/>
    </source>
</evidence>
<dbReference type="GO" id="GO:0006144">
    <property type="term" value="P:purine nucleobase metabolic process"/>
    <property type="evidence" value="ECO:0007669"/>
    <property type="project" value="TreeGrafter"/>
</dbReference>
<dbReference type="Proteomes" id="UP000649617">
    <property type="component" value="Unassembled WGS sequence"/>
</dbReference>
<dbReference type="GO" id="GO:0005634">
    <property type="term" value="C:nucleus"/>
    <property type="evidence" value="ECO:0007669"/>
    <property type="project" value="TreeGrafter"/>
</dbReference>
<organism evidence="12 13">
    <name type="scientific">Symbiodinium pilosum</name>
    <name type="common">Dinoflagellate</name>
    <dbReference type="NCBI Taxonomy" id="2952"/>
    <lineage>
        <taxon>Eukaryota</taxon>
        <taxon>Sar</taxon>
        <taxon>Alveolata</taxon>
        <taxon>Dinophyceae</taxon>
        <taxon>Suessiales</taxon>
        <taxon>Symbiodiniaceae</taxon>
        <taxon>Symbiodinium</taxon>
    </lineage>
</organism>
<sequence>MEIKPGAAALIRRLQSMRIPLGLCTSRRGDGLESLLQERPDLVDLLEPLKVRVVGSLDPRTGEKLPSKPDPQVYKACVEILDIMPDQCLVIEDAPAGVKAAKAAGCFTVAVPEAWMEGDVEGEQVLASADLRLKSLEDFQDSELWTSLFGHSRPLLVACGNATVDVICTFETQRLASFGLSAGMEAAGMSDSVKQTLVDIAKDQPGAKVVAGGSAMNTVRVAAWSAGERIRASFIGAVGRDEHGKILEQALHDVDVVPLLQKVTSQTGICGCLVDIITRDRTLAAVRGASGHLDPSWIHQPGVKALIQEASLLYVTSFVLTTQPRIAAIEATVELAMMSGARLAVNLSSAGIVEKVQGMLQQLLPKAHFVFGNLQELRAWAQLRGWNGSDKEMADKLACMLRPGGMAVVTAGANPTMIARIANEEIVDTNGAGDAFAGGFLAAVINEPAWGEDAMELLLPTCVEA</sequence>
<accession>A0A812WQI0</accession>
<keyword evidence="8" id="KW-0418">Kinase</keyword>
<name>A0A812WQI0_SYMPI</name>
<comment type="caution">
    <text evidence="12">The sequence shown here is derived from an EMBL/GenBank/DDBJ whole genome shotgun (WGS) entry which is preliminary data.</text>
</comment>
<evidence type="ECO:0000256" key="4">
    <source>
        <dbReference type="ARBA" id="ARBA00012119"/>
    </source>
</evidence>
<protein>
    <recommendedName>
        <fullName evidence="4">adenosine kinase</fullName>
        <ecNumber evidence="4">2.7.1.20</ecNumber>
    </recommendedName>
</protein>
<dbReference type="GO" id="GO:0044209">
    <property type="term" value="P:AMP salvage"/>
    <property type="evidence" value="ECO:0007669"/>
    <property type="project" value="UniProtKB-UniPathway"/>
</dbReference>
<dbReference type="PROSITE" id="PS00584">
    <property type="entry name" value="PFKB_KINASES_2"/>
    <property type="match status" value="1"/>
</dbReference>
<dbReference type="PRINTS" id="PR00989">
    <property type="entry name" value="ADENOKINASE"/>
</dbReference>
<feature type="active site" description="Proton acceptor" evidence="10">
    <location>
        <position position="434"/>
    </location>
</feature>
<feature type="non-terminal residue" evidence="12">
    <location>
        <position position="465"/>
    </location>
</feature>
<dbReference type="UniPathway" id="UPA00588">
    <property type="reaction ID" value="UER00659"/>
</dbReference>
<dbReference type="PANTHER" id="PTHR45769:SF3">
    <property type="entry name" value="ADENOSINE KINASE"/>
    <property type="match status" value="1"/>
</dbReference>
<dbReference type="InterPro" id="IPR023214">
    <property type="entry name" value="HAD_sf"/>
</dbReference>
<dbReference type="Gene3D" id="3.30.1110.10">
    <property type="match status" value="1"/>
</dbReference>
<dbReference type="NCBIfam" id="TIGR01509">
    <property type="entry name" value="HAD-SF-IA-v3"/>
    <property type="match status" value="1"/>
</dbReference>
<proteinExistence type="inferred from homology"/>
<evidence type="ECO:0000256" key="5">
    <source>
        <dbReference type="ARBA" id="ARBA00022679"/>
    </source>
</evidence>
<feature type="domain" description="Carbohydrate kinase PfkB" evidence="11">
    <location>
        <begin position="175"/>
        <end position="446"/>
    </location>
</feature>
<dbReference type="SUPFAM" id="SSF53613">
    <property type="entry name" value="Ribokinase-like"/>
    <property type="match status" value="1"/>
</dbReference>
<keyword evidence="5" id="KW-0808">Transferase</keyword>
<reference evidence="12" key="1">
    <citation type="submission" date="2021-02" db="EMBL/GenBank/DDBJ databases">
        <authorList>
            <person name="Dougan E. K."/>
            <person name="Rhodes N."/>
            <person name="Thang M."/>
            <person name="Chan C."/>
        </authorList>
    </citation>
    <scope>NUCLEOTIDE SEQUENCE</scope>
</reference>
<evidence type="ECO:0000256" key="7">
    <source>
        <dbReference type="ARBA" id="ARBA00022741"/>
    </source>
</evidence>
<comment type="cofactor">
    <cofactor evidence="1">
        <name>Mg(2+)</name>
        <dbReference type="ChEBI" id="CHEBI:18420"/>
    </cofactor>
</comment>
<keyword evidence="6" id="KW-0660">Purine salvage</keyword>
<dbReference type="InterPro" id="IPR011611">
    <property type="entry name" value="PfkB_dom"/>
</dbReference>
<evidence type="ECO:0000256" key="10">
    <source>
        <dbReference type="PIRSR" id="PIRSR601805-1"/>
    </source>
</evidence>
<evidence type="ECO:0000256" key="9">
    <source>
        <dbReference type="ARBA" id="ARBA00022840"/>
    </source>
</evidence>
<dbReference type="PANTHER" id="PTHR45769">
    <property type="entry name" value="ADENOSINE KINASE"/>
    <property type="match status" value="1"/>
</dbReference>
<dbReference type="InterPro" id="IPR002173">
    <property type="entry name" value="Carboh/pur_kinase_PfkB_CS"/>
</dbReference>
<dbReference type="Pfam" id="PF00294">
    <property type="entry name" value="PfkB"/>
    <property type="match status" value="1"/>
</dbReference>
<evidence type="ECO:0000256" key="8">
    <source>
        <dbReference type="ARBA" id="ARBA00022777"/>
    </source>
</evidence>
<dbReference type="InterPro" id="IPR036412">
    <property type="entry name" value="HAD-like_sf"/>
</dbReference>
<keyword evidence="13" id="KW-1185">Reference proteome</keyword>
<comment type="pathway">
    <text evidence="2">Purine metabolism; AMP biosynthesis via salvage pathway; AMP from adenosine: step 1/1.</text>
</comment>
<keyword evidence="7" id="KW-0547">Nucleotide-binding</keyword>
<dbReference type="InterPro" id="IPR001805">
    <property type="entry name" value="Adenokinase"/>
</dbReference>
<evidence type="ECO:0000256" key="2">
    <source>
        <dbReference type="ARBA" id="ARBA00004801"/>
    </source>
</evidence>
<dbReference type="Pfam" id="PF00702">
    <property type="entry name" value="Hydrolase"/>
    <property type="match status" value="1"/>
</dbReference>
<dbReference type="GO" id="GO:0004001">
    <property type="term" value="F:adenosine kinase activity"/>
    <property type="evidence" value="ECO:0007669"/>
    <property type="project" value="UniProtKB-EC"/>
</dbReference>
<evidence type="ECO:0000256" key="3">
    <source>
        <dbReference type="ARBA" id="ARBA00010688"/>
    </source>
</evidence>
<dbReference type="InterPro" id="IPR006439">
    <property type="entry name" value="HAD-SF_hydro_IA"/>
</dbReference>
<evidence type="ECO:0000259" key="11">
    <source>
        <dbReference type="Pfam" id="PF00294"/>
    </source>
</evidence>
<dbReference type="OrthoDB" id="432447at2759"/>
<dbReference type="EC" id="2.7.1.20" evidence="4"/>
<evidence type="ECO:0000313" key="12">
    <source>
        <dbReference type="EMBL" id="CAE7683502.1"/>
    </source>
</evidence>
<comment type="similarity">
    <text evidence="3">Belongs to the carbohydrate kinase PfkB family.</text>
</comment>
<dbReference type="CDD" id="cd01168">
    <property type="entry name" value="adenosine_kinase"/>
    <property type="match status" value="1"/>
</dbReference>
<evidence type="ECO:0000256" key="1">
    <source>
        <dbReference type="ARBA" id="ARBA00001946"/>
    </source>
</evidence>
<dbReference type="AlphaFoldDB" id="A0A812WQI0"/>
<dbReference type="EMBL" id="CAJNIZ010044270">
    <property type="protein sequence ID" value="CAE7683502.1"/>
    <property type="molecule type" value="Genomic_DNA"/>
</dbReference>
<dbReference type="Gene3D" id="3.40.50.1000">
    <property type="entry name" value="HAD superfamily/HAD-like"/>
    <property type="match status" value="1"/>
</dbReference>
<keyword evidence="9" id="KW-0067">ATP-binding</keyword>
<dbReference type="InterPro" id="IPR029056">
    <property type="entry name" value="Ribokinase-like"/>
</dbReference>
<dbReference type="SUPFAM" id="SSF56784">
    <property type="entry name" value="HAD-like"/>
    <property type="match status" value="1"/>
</dbReference>